<dbReference type="InterPro" id="IPR009000">
    <property type="entry name" value="Transl_B-barrel_sf"/>
</dbReference>
<dbReference type="FunFam" id="3.30.980.10:FF:000004">
    <property type="entry name" value="Alanine--tRNA ligase, cytoplasmic"/>
    <property type="match status" value="1"/>
</dbReference>
<dbReference type="InterPro" id="IPR023033">
    <property type="entry name" value="Ala_tRNA_ligase_euk/bac"/>
</dbReference>
<evidence type="ECO:0000256" key="1">
    <source>
        <dbReference type="ARBA" id="ARBA00008226"/>
    </source>
</evidence>
<dbReference type="PANTHER" id="PTHR11777:SF9">
    <property type="entry name" value="ALANINE--TRNA LIGASE, CYTOPLASMIC"/>
    <property type="match status" value="1"/>
</dbReference>
<dbReference type="InterPro" id="IPR018162">
    <property type="entry name" value="Ala-tRNA-ligase_IIc_anticod-bd"/>
</dbReference>
<feature type="domain" description="Alanyl-transfer RNA synthetases family profile" evidence="14">
    <location>
        <begin position="1"/>
        <end position="724"/>
    </location>
</feature>
<dbReference type="SUPFAM" id="SSF50447">
    <property type="entry name" value="Translation proteins"/>
    <property type="match status" value="1"/>
</dbReference>
<dbReference type="Gene3D" id="3.30.54.20">
    <property type="match status" value="1"/>
</dbReference>
<dbReference type="GO" id="GO:0005524">
    <property type="term" value="F:ATP binding"/>
    <property type="evidence" value="ECO:0007669"/>
    <property type="project" value="UniProtKB-UniRule"/>
</dbReference>
<comment type="function">
    <text evidence="12">Catalyzes the attachment of alanine to tRNA(Ala) in a two-step reaction: alanine is first activated by ATP to form Ala-AMP and then transferred to the acceptor end of tRNA(Ala). Also edits incorrectly charged Ser-tRNA(Ala) and Gly-tRNA(Ala) via its editing domain.</text>
</comment>
<dbReference type="Proteomes" id="UP000266089">
    <property type="component" value="Unassembled WGS sequence"/>
</dbReference>
<evidence type="ECO:0000256" key="12">
    <source>
        <dbReference type="HAMAP-Rule" id="MF_00036"/>
    </source>
</evidence>
<dbReference type="Gene3D" id="3.30.980.10">
    <property type="entry name" value="Threonyl-trna Synthetase, Chain A, domain 2"/>
    <property type="match status" value="1"/>
</dbReference>
<dbReference type="InterPro" id="IPR003156">
    <property type="entry name" value="DHHA1_dom"/>
</dbReference>
<dbReference type="InterPro" id="IPR018164">
    <property type="entry name" value="Ala-tRNA-synth_IIc_N"/>
</dbReference>
<dbReference type="SMART" id="SM00863">
    <property type="entry name" value="tRNA_SAD"/>
    <property type="match status" value="1"/>
</dbReference>
<dbReference type="EMBL" id="QWKX01000002">
    <property type="protein sequence ID" value="RIH79906.1"/>
    <property type="molecule type" value="Genomic_DNA"/>
</dbReference>
<keyword evidence="10 12" id="KW-0648">Protein biosynthesis</keyword>
<keyword evidence="9 12" id="KW-0694">RNA-binding</keyword>
<evidence type="ECO:0000256" key="10">
    <source>
        <dbReference type="ARBA" id="ARBA00022917"/>
    </source>
</evidence>
<feature type="binding site" evidence="12">
    <location>
        <position position="681"/>
    </location>
    <ligand>
        <name>Zn(2+)</name>
        <dbReference type="ChEBI" id="CHEBI:29105"/>
    </ligand>
</feature>
<evidence type="ECO:0000256" key="9">
    <source>
        <dbReference type="ARBA" id="ARBA00022884"/>
    </source>
</evidence>
<dbReference type="EC" id="6.1.1.7" evidence="12"/>
<sequence>MKTAEIREKFLQFFESKGHLRLPSFSVVPQDDPTLLFINAGMTPLKPYFLGKKPVFPGHEGEWYRVTTCQKSVRTGDIENVGRTNRHQTVFEMLGNFSFGDYFKKEAIEWAWEFLTDPKWLGLDPARIYVTIYKDDDEAFEHWTRVGVPPEKIHRFDADENFWPQNAPTKGPNGPCGPCSEIYYDRGPAFGSDTWADYYETRESNRFVELWNLVFPQYDRKDGGVLEPLPKPNIDTGMGLARVAMVLQGVTDFYETDEFQPLIAKIVELTGISYEGPSSVAHRVIAEHARAVAFILSDGVHFSNTGRGYVVRRLLRRAVRFGYLLGLREPFMFKLAGVVAEVMGGVYPELKEHLEGVQKQIKIEEEQFLRTLESGIKRLDAMLAGLAPGDTLAGRDAFTLYDTYGFPLDLTIEIAGEHGIQVDTEGFERALEEQQERARAAAAFSKELFKRSNEALAALAADYGGTKFVGYESLEAQAQVKLLLVGEQTIEEAPAGTEVQVVLDRTPFYAEGGGQVGDAGVLEWEGGWARVSTTQKNPDGIFLHIARVEEGTLKAGSTVRALVDQQRRDTEKNHTATHLLHAALRAVLGPHAQQKGSYVGPDRLRFDFSQFEPIAPRDLARIELLVNRWIQADFPVSYAYKPLEEARKEGAMALFGEKYGDVVRVVSVEGAIDNVTSKELCGGCHVRRTGEIGAFVIVAEESVAAGVRRIEALTGTGAVQYVREMLNWLGGLSRELGTAPEHLLERVNKLQDELKAREKEIERLRLELARAQLGGGAAGLSLREAGGYRYLAVRLEGLEAGALRGAADELLDKHQADLVAVGSGQNLVVKVSKKALEKGLDAGAVMKKLSAVAGGRGGGKGALAQGGGFDLDKALGALEQVLE</sequence>
<evidence type="ECO:0000256" key="11">
    <source>
        <dbReference type="ARBA" id="ARBA00023146"/>
    </source>
</evidence>
<keyword evidence="4 12" id="KW-0436">Ligase</keyword>
<dbReference type="PRINTS" id="PR00980">
    <property type="entry name" value="TRNASYNTHALA"/>
</dbReference>
<dbReference type="SUPFAM" id="SSF101353">
    <property type="entry name" value="Putative anticodon-binding domain of alanyl-tRNA synthetase (AlaRS)"/>
    <property type="match status" value="1"/>
</dbReference>
<keyword evidence="7 12" id="KW-0862">Zinc</keyword>
<keyword evidence="6 12" id="KW-0547">Nucleotide-binding</keyword>
<dbReference type="Pfam" id="PF07973">
    <property type="entry name" value="tRNA_SAD"/>
    <property type="match status" value="1"/>
</dbReference>
<dbReference type="Gene3D" id="3.30.930.10">
    <property type="entry name" value="Bira Bifunctional Protein, Domain 2"/>
    <property type="match status" value="1"/>
</dbReference>
<dbReference type="NCBIfam" id="TIGR00344">
    <property type="entry name" value="alaS"/>
    <property type="match status" value="1"/>
</dbReference>
<dbReference type="InterPro" id="IPR018165">
    <property type="entry name" value="Ala-tRNA-synth_IIc_core"/>
</dbReference>
<comment type="subcellular location">
    <subcellularLocation>
        <location evidence="12">Cytoplasm</location>
    </subcellularLocation>
</comment>
<dbReference type="Pfam" id="PF01411">
    <property type="entry name" value="tRNA-synt_2c"/>
    <property type="match status" value="1"/>
</dbReference>
<evidence type="ECO:0000256" key="13">
    <source>
        <dbReference type="SAM" id="Coils"/>
    </source>
</evidence>
<keyword evidence="11 12" id="KW-0030">Aminoacyl-tRNA synthetase</keyword>
<evidence type="ECO:0000313" key="15">
    <source>
        <dbReference type="EMBL" id="RIH79906.1"/>
    </source>
</evidence>
<dbReference type="HAMAP" id="MF_00036_B">
    <property type="entry name" value="Ala_tRNA_synth_B"/>
    <property type="match status" value="1"/>
</dbReference>
<dbReference type="GO" id="GO:0000049">
    <property type="term" value="F:tRNA binding"/>
    <property type="evidence" value="ECO:0007669"/>
    <property type="project" value="UniProtKB-KW"/>
</dbReference>
<evidence type="ECO:0000256" key="6">
    <source>
        <dbReference type="ARBA" id="ARBA00022741"/>
    </source>
</evidence>
<feature type="coiled-coil region" evidence="13">
    <location>
        <begin position="744"/>
        <end position="774"/>
    </location>
</feature>
<dbReference type="SUPFAM" id="SSF55681">
    <property type="entry name" value="Class II aaRS and biotin synthetases"/>
    <property type="match status" value="1"/>
</dbReference>
<keyword evidence="3 12" id="KW-0820">tRNA-binding</keyword>
<dbReference type="SUPFAM" id="SSF55186">
    <property type="entry name" value="ThrRS/AlaRS common domain"/>
    <property type="match status" value="1"/>
</dbReference>
<dbReference type="Gene3D" id="3.10.310.40">
    <property type="match status" value="1"/>
</dbReference>
<comment type="cofactor">
    <cofactor evidence="12">
        <name>Zn(2+)</name>
        <dbReference type="ChEBI" id="CHEBI:29105"/>
    </cofactor>
    <text evidence="12">Binds 1 zinc ion per subunit.</text>
</comment>
<name>A0A399E7Q9_9DEIN</name>
<protein>
    <recommendedName>
        <fullName evidence="12">Alanine--tRNA ligase</fullName>
        <ecNumber evidence="12">6.1.1.7</ecNumber>
    </recommendedName>
    <alternativeName>
        <fullName evidence="12">Alanyl-tRNA synthetase</fullName>
        <shortName evidence="12">AlaRS</shortName>
    </alternativeName>
</protein>
<feature type="binding site" evidence="12">
    <location>
        <position position="578"/>
    </location>
    <ligand>
        <name>Zn(2+)</name>
        <dbReference type="ChEBI" id="CHEBI:29105"/>
    </ligand>
</feature>
<dbReference type="FunFam" id="3.30.930.10:FF:000046">
    <property type="entry name" value="Alanine--tRNA ligase"/>
    <property type="match status" value="1"/>
</dbReference>
<comment type="catalytic activity">
    <reaction evidence="12">
        <text>tRNA(Ala) + L-alanine + ATP = L-alanyl-tRNA(Ala) + AMP + diphosphate</text>
        <dbReference type="Rhea" id="RHEA:12540"/>
        <dbReference type="Rhea" id="RHEA-COMP:9657"/>
        <dbReference type="Rhea" id="RHEA-COMP:9923"/>
        <dbReference type="ChEBI" id="CHEBI:30616"/>
        <dbReference type="ChEBI" id="CHEBI:33019"/>
        <dbReference type="ChEBI" id="CHEBI:57972"/>
        <dbReference type="ChEBI" id="CHEBI:78442"/>
        <dbReference type="ChEBI" id="CHEBI:78497"/>
        <dbReference type="ChEBI" id="CHEBI:456215"/>
        <dbReference type="EC" id="6.1.1.7"/>
    </reaction>
</comment>
<dbReference type="InterPro" id="IPR012947">
    <property type="entry name" value="tRNA_SAD"/>
</dbReference>
<dbReference type="GO" id="GO:0002161">
    <property type="term" value="F:aminoacyl-tRNA deacylase activity"/>
    <property type="evidence" value="ECO:0007669"/>
    <property type="project" value="TreeGrafter"/>
</dbReference>
<feature type="binding site" evidence="12">
    <location>
        <position position="685"/>
    </location>
    <ligand>
        <name>Zn(2+)</name>
        <dbReference type="ChEBI" id="CHEBI:29105"/>
    </ligand>
</feature>
<dbReference type="InterPro" id="IPR018163">
    <property type="entry name" value="Thr/Ala-tRNA-synth_IIc_edit"/>
</dbReference>
<dbReference type="Gene3D" id="6.10.250.550">
    <property type="match status" value="1"/>
</dbReference>
<evidence type="ECO:0000256" key="5">
    <source>
        <dbReference type="ARBA" id="ARBA00022723"/>
    </source>
</evidence>
<proteinExistence type="inferred from homology"/>
<keyword evidence="2 12" id="KW-0963">Cytoplasm</keyword>
<comment type="domain">
    <text evidence="12">Consists of three domains; the N-terminal catalytic domain, the editing domain and the C-terminal C-Ala domain. The editing domain removes incorrectly charged amino acids, while the C-Ala domain, along with tRNA(Ala), serves as a bridge to cooperatively bring together the editing and aminoacylation centers thus stimulating deacylation of misacylated tRNAs.</text>
</comment>
<evidence type="ECO:0000256" key="8">
    <source>
        <dbReference type="ARBA" id="ARBA00022840"/>
    </source>
</evidence>
<evidence type="ECO:0000256" key="2">
    <source>
        <dbReference type="ARBA" id="ARBA00022490"/>
    </source>
</evidence>
<dbReference type="Gene3D" id="2.40.30.130">
    <property type="match status" value="1"/>
</dbReference>
<evidence type="ECO:0000313" key="16">
    <source>
        <dbReference type="Proteomes" id="UP000266089"/>
    </source>
</evidence>
<evidence type="ECO:0000259" key="14">
    <source>
        <dbReference type="PROSITE" id="PS50860"/>
    </source>
</evidence>
<reference evidence="15 16" key="1">
    <citation type="submission" date="2018-08" db="EMBL/GenBank/DDBJ databases">
        <title>Meiothermus cateniformans JCM 15151 genome sequencing project.</title>
        <authorList>
            <person name="Da Costa M.S."/>
            <person name="Albuquerque L."/>
            <person name="Raposo P."/>
            <person name="Froufe H.J.C."/>
            <person name="Barroso C.S."/>
            <person name="Egas C."/>
        </authorList>
    </citation>
    <scope>NUCLEOTIDE SEQUENCE [LARGE SCALE GENOMIC DNA]</scope>
    <source>
        <strain evidence="15 16">JCM 15151</strain>
    </source>
</reference>
<dbReference type="InterPro" id="IPR045864">
    <property type="entry name" value="aa-tRNA-synth_II/BPL/LPL"/>
</dbReference>
<organism evidence="15 16">
    <name type="scientific">Meiothermus taiwanensis</name>
    <dbReference type="NCBI Taxonomy" id="172827"/>
    <lineage>
        <taxon>Bacteria</taxon>
        <taxon>Thermotogati</taxon>
        <taxon>Deinococcota</taxon>
        <taxon>Deinococci</taxon>
        <taxon>Thermales</taxon>
        <taxon>Thermaceae</taxon>
        <taxon>Meiothermus</taxon>
    </lineage>
</organism>
<dbReference type="GO" id="GO:0008270">
    <property type="term" value="F:zinc ion binding"/>
    <property type="evidence" value="ECO:0007669"/>
    <property type="project" value="UniProtKB-UniRule"/>
</dbReference>
<evidence type="ECO:0000256" key="4">
    <source>
        <dbReference type="ARBA" id="ARBA00022598"/>
    </source>
</evidence>
<dbReference type="FunFam" id="2.40.30.130:FF:000001">
    <property type="entry name" value="Alanine--tRNA ligase"/>
    <property type="match status" value="1"/>
</dbReference>
<dbReference type="GO" id="GO:0006419">
    <property type="term" value="P:alanyl-tRNA aminoacylation"/>
    <property type="evidence" value="ECO:0007669"/>
    <property type="project" value="UniProtKB-UniRule"/>
</dbReference>
<dbReference type="OrthoDB" id="9803884at2"/>
<comment type="similarity">
    <text evidence="1 12">Belongs to the class-II aminoacyl-tRNA synthetase family.</text>
</comment>
<dbReference type="RefSeq" id="WP_027888336.1">
    <property type="nucleotide sequence ID" value="NZ_JBHSXZ010000022.1"/>
</dbReference>
<dbReference type="Pfam" id="PF02272">
    <property type="entry name" value="DHHA1"/>
    <property type="match status" value="1"/>
</dbReference>
<keyword evidence="13" id="KW-0175">Coiled coil</keyword>
<dbReference type="AlphaFoldDB" id="A0A399E7Q9"/>
<dbReference type="PANTHER" id="PTHR11777">
    <property type="entry name" value="ALANYL-TRNA SYNTHETASE"/>
    <property type="match status" value="1"/>
</dbReference>
<dbReference type="PROSITE" id="PS50860">
    <property type="entry name" value="AA_TRNA_LIGASE_II_ALA"/>
    <property type="match status" value="1"/>
</dbReference>
<keyword evidence="8 12" id="KW-0067">ATP-binding</keyword>
<dbReference type="FunFam" id="3.10.310.40:FF:000001">
    <property type="entry name" value="Alanine--tRNA ligase"/>
    <property type="match status" value="1"/>
</dbReference>
<evidence type="ECO:0000256" key="3">
    <source>
        <dbReference type="ARBA" id="ARBA00022555"/>
    </source>
</evidence>
<dbReference type="InterPro" id="IPR050058">
    <property type="entry name" value="Ala-tRNA_ligase"/>
</dbReference>
<comment type="caution">
    <text evidence="15">The sequence shown here is derived from an EMBL/GenBank/DDBJ whole genome shotgun (WGS) entry which is preliminary data.</text>
</comment>
<dbReference type="FunFam" id="3.30.54.20:FF:000001">
    <property type="entry name" value="Alanine--tRNA ligase"/>
    <property type="match status" value="1"/>
</dbReference>
<dbReference type="GO" id="GO:0004813">
    <property type="term" value="F:alanine-tRNA ligase activity"/>
    <property type="evidence" value="ECO:0007669"/>
    <property type="project" value="UniProtKB-UniRule"/>
</dbReference>
<gene>
    <name evidence="15" type="primary">alaS_2</name>
    <name evidence="12" type="synonym">alaS</name>
    <name evidence="15" type="ORF">Mcate_00133</name>
</gene>
<dbReference type="InterPro" id="IPR002318">
    <property type="entry name" value="Ala-tRNA-lgiase_IIc"/>
</dbReference>
<accession>A0A399E7Q9</accession>
<feature type="binding site" evidence="12">
    <location>
        <position position="574"/>
    </location>
    <ligand>
        <name>Zn(2+)</name>
        <dbReference type="ChEBI" id="CHEBI:29105"/>
    </ligand>
</feature>
<dbReference type="CDD" id="cd00673">
    <property type="entry name" value="AlaRS_core"/>
    <property type="match status" value="1"/>
</dbReference>
<evidence type="ECO:0000256" key="7">
    <source>
        <dbReference type="ARBA" id="ARBA00022833"/>
    </source>
</evidence>
<dbReference type="GO" id="GO:0005829">
    <property type="term" value="C:cytosol"/>
    <property type="evidence" value="ECO:0007669"/>
    <property type="project" value="TreeGrafter"/>
</dbReference>
<keyword evidence="5 12" id="KW-0479">Metal-binding</keyword>